<reference evidence="2 3" key="1">
    <citation type="submission" date="2019-11" db="EMBL/GenBank/DDBJ databases">
        <title>Draft Whole-Genome sequence of the marine photosynthetic bacterium Rhodovulum strictum DSM 11289.</title>
        <authorList>
            <person name="Kyndt J.A."/>
            <person name="Meyer T.E."/>
        </authorList>
    </citation>
    <scope>NUCLEOTIDE SEQUENCE [LARGE SCALE GENOMIC DNA]</scope>
    <source>
        <strain evidence="2 3">DSM 11289</strain>
    </source>
</reference>
<organism evidence="2 3">
    <name type="scientific">Rhodovulum strictum</name>
    <dbReference type="NCBI Taxonomy" id="58314"/>
    <lineage>
        <taxon>Bacteria</taxon>
        <taxon>Pseudomonadati</taxon>
        <taxon>Pseudomonadota</taxon>
        <taxon>Alphaproteobacteria</taxon>
        <taxon>Rhodobacterales</taxon>
        <taxon>Paracoccaceae</taxon>
        <taxon>Rhodovulum</taxon>
    </lineage>
</organism>
<sequence>MTTENAPRESLTNFSVRVDDTYHALRAFALLLDKATEYAPDEISGTIAYGVSHLLSRQLDDLQDINTGVSDLIARVKAAERAAPPAGPQHRTWEAMRAACLADGERPAWHDLDLIATRACVHRDEAARVLFVLTGEDHAGADYRAWDGHPAEGLPAHLLARTIHRTLSQCDLWGRVSTATGLELDQVKDVLNAMLDALPHRADARGQIAEMTANAKAEADMHARVAARDQDDATPAESEPEAAPATDALDRLREADLGQIARDTNLKEDTVKRVVARLLADPGGTATRAALG</sequence>
<accession>A0A844B551</accession>
<comment type="caution">
    <text evidence="2">The sequence shown here is derived from an EMBL/GenBank/DDBJ whole genome shotgun (WGS) entry which is preliminary data.</text>
</comment>
<dbReference type="OrthoDB" id="9987915at2"/>
<protein>
    <submittedName>
        <fullName evidence="2">Uncharacterized protein</fullName>
    </submittedName>
</protein>
<keyword evidence="3" id="KW-1185">Reference proteome</keyword>
<dbReference type="Proteomes" id="UP000466730">
    <property type="component" value="Unassembled WGS sequence"/>
</dbReference>
<proteinExistence type="predicted"/>
<evidence type="ECO:0000313" key="2">
    <source>
        <dbReference type="EMBL" id="MRH21496.1"/>
    </source>
</evidence>
<evidence type="ECO:0000256" key="1">
    <source>
        <dbReference type="SAM" id="MobiDB-lite"/>
    </source>
</evidence>
<gene>
    <name evidence="2" type="ORF">GH815_10870</name>
</gene>
<name>A0A844B551_9RHOB</name>
<dbReference type="RefSeq" id="WP_153748803.1">
    <property type="nucleotide sequence ID" value="NZ_BAAADI010000064.1"/>
</dbReference>
<dbReference type="AlphaFoldDB" id="A0A844B551"/>
<evidence type="ECO:0000313" key="3">
    <source>
        <dbReference type="Proteomes" id="UP000466730"/>
    </source>
</evidence>
<feature type="region of interest" description="Disordered" evidence="1">
    <location>
        <begin position="224"/>
        <end position="246"/>
    </location>
</feature>
<dbReference type="EMBL" id="WJPO01000016">
    <property type="protein sequence ID" value="MRH21496.1"/>
    <property type="molecule type" value="Genomic_DNA"/>
</dbReference>